<evidence type="ECO:0000256" key="1">
    <source>
        <dbReference type="SAM" id="MobiDB-lite"/>
    </source>
</evidence>
<keyword evidence="4" id="KW-1185">Reference proteome</keyword>
<dbReference type="EMBL" id="JAYKXH010000002">
    <property type="protein sequence ID" value="KAK7174792.1"/>
    <property type="molecule type" value="Genomic_DNA"/>
</dbReference>
<feature type="transmembrane region" description="Helical" evidence="2">
    <location>
        <begin position="209"/>
        <end position="228"/>
    </location>
</feature>
<dbReference type="AlphaFoldDB" id="A0AAN9DQC1"/>
<dbReference type="Proteomes" id="UP001364617">
    <property type="component" value="Unassembled WGS sequence"/>
</dbReference>
<reference evidence="3 4" key="1">
    <citation type="submission" date="2024-02" db="EMBL/GenBank/DDBJ databases">
        <title>Chromosome-level genome assembly of the Eurasian Minnow (Phoxinus phoxinus).</title>
        <authorList>
            <person name="Oriowo T.O."/>
            <person name="Martin S."/>
            <person name="Stange M."/>
            <person name="Chrysostomakis Y."/>
            <person name="Brown T."/>
            <person name="Winkler S."/>
            <person name="Kukowka S."/>
            <person name="Myers E.W."/>
            <person name="Bohne A."/>
        </authorList>
    </citation>
    <scope>NUCLEOTIDE SEQUENCE [LARGE SCALE GENOMIC DNA]</scope>
    <source>
        <strain evidence="3">ZFMK-TIS-60720</strain>
        <tissue evidence="3">Whole Organism</tissue>
    </source>
</reference>
<name>A0AAN9DQC1_9TELE</name>
<feature type="region of interest" description="Disordered" evidence="1">
    <location>
        <begin position="168"/>
        <end position="188"/>
    </location>
</feature>
<sequence length="252" mass="27920">MIGKVWICITAFSSITYIHHAKSECMLNDLKIHLYDELLEDHIFEIKIFPSETKENELLSVINTLCSSWTKNKNKDNNKFEILKTFKIMLSKFSPKMFTICADLNCTDAYTLSWVNATVFGDMYRRSCSGSVSDLKCPSKSKTTISPIITAVENTFFTTVDSITTAPKSSPSLTTVSPNINAPENSSTVSSASAENKALKDAQSTIQTFSGVLFSSLLLNIGLFLLVLKNFQKKKTAAEQTPVENEALNSPI</sequence>
<evidence type="ECO:0000256" key="2">
    <source>
        <dbReference type="SAM" id="Phobius"/>
    </source>
</evidence>
<organism evidence="3 4">
    <name type="scientific">Phoxinus phoxinus</name>
    <name type="common">Eurasian minnow</name>
    <dbReference type="NCBI Taxonomy" id="58324"/>
    <lineage>
        <taxon>Eukaryota</taxon>
        <taxon>Metazoa</taxon>
        <taxon>Chordata</taxon>
        <taxon>Craniata</taxon>
        <taxon>Vertebrata</taxon>
        <taxon>Euteleostomi</taxon>
        <taxon>Actinopterygii</taxon>
        <taxon>Neopterygii</taxon>
        <taxon>Teleostei</taxon>
        <taxon>Ostariophysi</taxon>
        <taxon>Cypriniformes</taxon>
        <taxon>Leuciscidae</taxon>
        <taxon>Phoxininae</taxon>
        <taxon>Phoxinus</taxon>
    </lineage>
</organism>
<proteinExistence type="predicted"/>
<gene>
    <name evidence="3" type="ORF">R3I93_001865</name>
</gene>
<evidence type="ECO:0000313" key="3">
    <source>
        <dbReference type="EMBL" id="KAK7174792.1"/>
    </source>
</evidence>
<protein>
    <submittedName>
        <fullName evidence="3">Uncharacterized protein</fullName>
    </submittedName>
</protein>
<accession>A0AAN9DQC1</accession>
<evidence type="ECO:0000313" key="4">
    <source>
        <dbReference type="Proteomes" id="UP001364617"/>
    </source>
</evidence>
<keyword evidence="2" id="KW-0812">Transmembrane</keyword>
<comment type="caution">
    <text evidence="3">The sequence shown here is derived from an EMBL/GenBank/DDBJ whole genome shotgun (WGS) entry which is preliminary data.</text>
</comment>
<keyword evidence="2" id="KW-1133">Transmembrane helix</keyword>
<keyword evidence="2" id="KW-0472">Membrane</keyword>